<proteinExistence type="predicted"/>
<name>X1FES6_9ZZZZ</name>
<feature type="domain" description="DUF1565" evidence="1">
    <location>
        <begin position="43"/>
        <end position="171"/>
    </location>
</feature>
<dbReference type="EMBL" id="BARU01007334">
    <property type="protein sequence ID" value="GAH44131.1"/>
    <property type="molecule type" value="Genomic_DNA"/>
</dbReference>
<evidence type="ECO:0000259" key="1">
    <source>
        <dbReference type="Pfam" id="PF07602"/>
    </source>
</evidence>
<gene>
    <name evidence="2" type="ORF">S03H2_14452</name>
</gene>
<dbReference type="SUPFAM" id="SSF51126">
    <property type="entry name" value="Pectin lyase-like"/>
    <property type="match status" value="1"/>
</dbReference>
<reference evidence="2" key="1">
    <citation type="journal article" date="2014" name="Front. Microbiol.">
        <title>High frequency of phylogenetically diverse reductive dehalogenase-homologous genes in deep subseafloor sedimentary metagenomes.</title>
        <authorList>
            <person name="Kawai M."/>
            <person name="Futagami T."/>
            <person name="Toyoda A."/>
            <person name="Takaki Y."/>
            <person name="Nishi S."/>
            <person name="Hori S."/>
            <person name="Arai W."/>
            <person name="Tsubouchi T."/>
            <person name="Morono Y."/>
            <person name="Uchiyama I."/>
            <person name="Ito T."/>
            <person name="Fujiyama A."/>
            <person name="Inagaki F."/>
            <person name="Takami H."/>
        </authorList>
    </citation>
    <scope>NUCLEOTIDE SEQUENCE</scope>
    <source>
        <strain evidence="2">Expedition CK06-06</strain>
    </source>
</reference>
<accession>X1FES6</accession>
<feature type="non-terminal residue" evidence="2">
    <location>
        <position position="217"/>
    </location>
</feature>
<protein>
    <recommendedName>
        <fullName evidence="1">DUF1565 domain-containing protein</fullName>
    </recommendedName>
</protein>
<dbReference type="InterPro" id="IPR006626">
    <property type="entry name" value="PbH1"/>
</dbReference>
<dbReference type="Gene3D" id="2.160.20.10">
    <property type="entry name" value="Single-stranded right-handed beta-helix, Pectin lyase-like"/>
    <property type="match status" value="1"/>
</dbReference>
<dbReference type="InterPro" id="IPR012334">
    <property type="entry name" value="Pectin_lyas_fold"/>
</dbReference>
<comment type="caution">
    <text evidence="2">The sequence shown here is derived from an EMBL/GenBank/DDBJ whole genome shotgun (WGS) entry which is preliminary data.</text>
</comment>
<organism evidence="2">
    <name type="scientific">marine sediment metagenome</name>
    <dbReference type="NCBI Taxonomy" id="412755"/>
    <lineage>
        <taxon>unclassified sequences</taxon>
        <taxon>metagenomes</taxon>
        <taxon>ecological metagenomes</taxon>
    </lineage>
</organism>
<dbReference type="SMART" id="SM00710">
    <property type="entry name" value="PbH1"/>
    <property type="match status" value="2"/>
</dbReference>
<dbReference type="Pfam" id="PF07602">
    <property type="entry name" value="DUF1565"/>
    <property type="match status" value="1"/>
</dbReference>
<evidence type="ECO:0000313" key="2">
    <source>
        <dbReference type="EMBL" id="GAH44131.1"/>
    </source>
</evidence>
<sequence>MKRRIFSIFFALVLVLSMSLVTAVPAAAAGEVWVDDDAAVDGDGTEASPFDTIQAAIDAANASDTINVAAGTYDGNLIVYKEGLTIQSTDGAAQTTIDASKVDKSTYTNQWGNSLEPCGYTWAEENSLGLLRNGFDIWSDGVTIDGFTIINATWPDAYNQGIGILVGSISTTYAGLVPWNLDEYRGLISPADEPTPTGVTLRNNVIDGASDGIYIWA</sequence>
<dbReference type="InterPro" id="IPR011050">
    <property type="entry name" value="Pectin_lyase_fold/virulence"/>
</dbReference>
<dbReference type="InterPro" id="IPR011459">
    <property type="entry name" value="DUF1565"/>
</dbReference>
<dbReference type="AlphaFoldDB" id="X1FES6"/>